<feature type="transmembrane region" description="Helical" evidence="8">
    <location>
        <begin position="28"/>
        <end position="49"/>
    </location>
</feature>
<dbReference type="GO" id="GO:0016020">
    <property type="term" value="C:membrane"/>
    <property type="evidence" value="ECO:0007669"/>
    <property type="project" value="UniProtKB-SubCell"/>
</dbReference>
<organism evidence="10 11">
    <name type="scientific">Pseudoalteromonas phenolica</name>
    <dbReference type="NCBI Taxonomy" id="161398"/>
    <lineage>
        <taxon>Bacteria</taxon>
        <taxon>Pseudomonadati</taxon>
        <taxon>Pseudomonadota</taxon>
        <taxon>Gammaproteobacteria</taxon>
        <taxon>Alteromonadales</taxon>
        <taxon>Pseudoalteromonadaceae</taxon>
        <taxon>Pseudoalteromonas</taxon>
    </lineage>
</organism>
<reference evidence="10 11" key="1">
    <citation type="submission" date="2015-11" db="EMBL/GenBank/DDBJ databases">
        <authorList>
            <person name="Zhang Y."/>
            <person name="Guo Z."/>
        </authorList>
    </citation>
    <scope>NUCLEOTIDE SEQUENCE [LARGE SCALE GENOMIC DNA]</scope>
    <source>
        <strain evidence="10 11">KCTC 12086</strain>
    </source>
</reference>
<dbReference type="PROSITE" id="PS00543">
    <property type="entry name" value="HLYD_FAMILY"/>
    <property type="match status" value="1"/>
</dbReference>
<dbReference type="Proteomes" id="UP000061457">
    <property type="component" value="Chromosome I"/>
</dbReference>
<feature type="coiled-coil region" evidence="7">
    <location>
        <begin position="193"/>
        <end position="259"/>
    </location>
</feature>
<keyword evidence="3" id="KW-0813">Transport</keyword>
<evidence type="ECO:0000256" key="4">
    <source>
        <dbReference type="ARBA" id="ARBA00022692"/>
    </source>
</evidence>
<gene>
    <name evidence="10" type="ORF">PP2015_3360</name>
</gene>
<dbReference type="STRING" id="161398.PP2015_3360"/>
<accession>A0A0S2K666</accession>
<evidence type="ECO:0000256" key="1">
    <source>
        <dbReference type="ARBA" id="ARBA00004167"/>
    </source>
</evidence>
<dbReference type="OrthoDB" id="9775513at2"/>
<dbReference type="PANTHER" id="PTHR30386:SF28">
    <property type="entry name" value="EXPORTED PROTEIN"/>
    <property type="match status" value="1"/>
</dbReference>
<evidence type="ECO:0000256" key="5">
    <source>
        <dbReference type="ARBA" id="ARBA00022989"/>
    </source>
</evidence>
<proteinExistence type="inferred from homology"/>
<keyword evidence="11" id="KW-1185">Reference proteome</keyword>
<dbReference type="InterPro" id="IPR058982">
    <property type="entry name" value="Beta-barrel_AprE"/>
</dbReference>
<evidence type="ECO:0000259" key="9">
    <source>
        <dbReference type="Pfam" id="PF26002"/>
    </source>
</evidence>
<dbReference type="InterPro" id="IPR006144">
    <property type="entry name" value="Secretion_HlyD_CS"/>
</dbReference>
<dbReference type="InterPro" id="IPR050739">
    <property type="entry name" value="MFP"/>
</dbReference>
<keyword evidence="7" id="KW-0175">Coiled coil</keyword>
<sequence>MDSLFRKEVLEHKRHRLEGAVSLIQPPIFRRLTVLILTVVVVSLVFLSLGQYTRKERVSGVIEPDAGLLRVEASQAGLISEVLVSEGQFVEAGEPLLRIASAKHSSQELELNQALLNQYQFQLNSLERQITQQIAQDNLDLEQLNLQKISLEQRLSELDSQAATFKQRLTLNQKMVEQVGSLKGTGYISELELQRQKDTLLSLQQQASSIKSERVSLVSQLQQLEKQIEQRPLQQQTRIAQLESQRADLKMQLSSIEQQRLGELRAPKSGIVSGLTAKVGKTVTTGQSLLSVLPENSEMQAIVYVPTSAFGFVDVGQNARLRYHAFPYEKFGVYDGTIKEISNSVILPEEASTPGVLTEPAYRVVVALSEQDIQAYGKATPLRAGMRLDADIVIEERSLLRWLFDPVFSIKGQL</sequence>
<keyword evidence="4 8" id="KW-0812">Transmembrane</keyword>
<feature type="domain" description="AprE-like beta-barrel" evidence="9">
    <location>
        <begin position="302"/>
        <end position="394"/>
    </location>
</feature>
<dbReference type="Gene3D" id="2.40.30.170">
    <property type="match status" value="1"/>
</dbReference>
<feature type="coiled-coil region" evidence="7">
    <location>
        <begin position="109"/>
        <end position="168"/>
    </location>
</feature>
<dbReference type="SUPFAM" id="SSF51230">
    <property type="entry name" value="Single hybrid motif"/>
    <property type="match status" value="1"/>
</dbReference>
<protein>
    <submittedName>
        <fullName evidence="10">Toxin secretion, membrane fusion protein</fullName>
    </submittedName>
</protein>
<evidence type="ECO:0000256" key="8">
    <source>
        <dbReference type="SAM" id="Phobius"/>
    </source>
</evidence>
<evidence type="ECO:0000313" key="11">
    <source>
        <dbReference type="Proteomes" id="UP000061457"/>
    </source>
</evidence>
<evidence type="ECO:0000256" key="2">
    <source>
        <dbReference type="ARBA" id="ARBA00009477"/>
    </source>
</evidence>
<dbReference type="AlphaFoldDB" id="A0A0S2K666"/>
<comment type="subcellular location">
    <subcellularLocation>
        <location evidence="1">Membrane</location>
        <topology evidence="1">Single-pass membrane protein</topology>
    </subcellularLocation>
</comment>
<dbReference type="EMBL" id="CP013187">
    <property type="protein sequence ID" value="ALO43835.1"/>
    <property type="molecule type" value="Genomic_DNA"/>
</dbReference>
<dbReference type="GO" id="GO:0009306">
    <property type="term" value="P:protein secretion"/>
    <property type="evidence" value="ECO:0007669"/>
    <property type="project" value="InterPro"/>
</dbReference>
<comment type="similarity">
    <text evidence="2">Belongs to the membrane fusion protein (MFP) (TC 8.A.1) family.</text>
</comment>
<evidence type="ECO:0000256" key="6">
    <source>
        <dbReference type="ARBA" id="ARBA00023136"/>
    </source>
</evidence>
<name>A0A0S2K666_9GAMM</name>
<dbReference type="RefSeq" id="WP_058031470.1">
    <property type="nucleotide sequence ID" value="NZ_CP013187.1"/>
</dbReference>
<dbReference type="Gene3D" id="2.40.50.100">
    <property type="match status" value="1"/>
</dbReference>
<dbReference type="KEGG" id="pphe:PP2015_3360"/>
<evidence type="ECO:0000313" key="10">
    <source>
        <dbReference type="EMBL" id="ALO43835.1"/>
    </source>
</evidence>
<dbReference type="PRINTS" id="PR01490">
    <property type="entry name" value="RTXTOXIND"/>
</dbReference>
<dbReference type="InterPro" id="IPR011053">
    <property type="entry name" value="Single_hybrid_motif"/>
</dbReference>
<keyword evidence="6 8" id="KW-0472">Membrane</keyword>
<dbReference type="Pfam" id="PF26002">
    <property type="entry name" value="Beta-barrel_AprE"/>
    <property type="match status" value="1"/>
</dbReference>
<evidence type="ECO:0000256" key="3">
    <source>
        <dbReference type="ARBA" id="ARBA00022448"/>
    </source>
</evidence>
<dbReference type="PANTHER" id="PTHR30386">
    <property type="entry name" value="MEMBRANE FUSION SUBUNIT OF EMRAB-TOLC MULTIDRUG EFFLUX PUMP"/>
    <property type="match status" value="1"/>
</dbReference>
<keyword evidence="5 8" id="KW-1133">Transmembrane helix</keyword>
<dbReference type="PATRIC" id="fig|161398.10.peg.3424"/>
<evidence type="ECO:0000256" key="7">
    <source>
        <dbReference type="SAM" id="Coils"/>
    </source>
</evidence>